<feature type="coiled-coil region" evidence="1">
    <location>
        <begin position="75"/>
        <end position="102"/>
    </location>
</feature>
<evidence type="ECO:0000256" key="1">
    <source>
        <dbReference type="SAM" id="Coils"/>
    </source>
</evidence>
<evidence type="ECO:0000313" key="4">
    <source>
        <dbReference type="Proteomes" id="UP001056291"/>
    </source>
</evidence>
<dbReference type="Proteomes" id="UP001056291">
    <property type="component" value="Chromosome"/>
</dbReference>
<keyword evidence="1" id="KW-0175">Coiled coil</keyword>
<proteinExistence type="predicted"/>
<name>A0ABY4W6G5_9PROT</name>
<evidence type="ECO:0000313" key="3">
    <source>
        <dbReference type="EMBL" id="USG62760.1"/>
    </source>
</evidence>
<dbReference type="RefSeq" id="WP_251936864.1">
    <property type="nucleotide sequence ID" value="NZ_CP098747.1"/>
</dbReference>
<organism evidence="3 4">
    <name type="scientific">Sneathiella marina</name>
    <dbReference type="NCBI Taxonomy" id="2950108"/>
    <lineage>
        <taxon>Bacteria</taxon>
        <taxon>Pseudomonadati</taxon>
        <taxon>Pseudomonadota</taxon>
        <taxon>Alphaproteobacteria</taxon>
        <taxon>Sneathiellales</taxon>
        <taxon>Sneathiellaceae</taxon>
        <taxon>Sneathiella</taxon>
    </lineage>
</organism>
<keyword evidence="2" id="KW-0732">Signal</keyword>
<protein>
    <submittedName>
        <fullName evidence="3">Uncharacterized protein</fullName>
    </submittedName>
</protein>
<reference evidence="3" key="1">
    <citation type="submission" date="2022-06" db="EMBL/GenBank/DDBJ databases">
        <title>Sneathiella actinostolidae sp. nov., isolated from a sea anemonein the Western Pacific Ocean.</title>
        <authorList>
            <person name="Wei M.J."/>
        </authorList>
    </citation>
    <scope>NUCLEOTIDE SEQUENCE</scope>
    <source>
        <strain evidence="3">PHK-P5</strain>
    </source>
</reference>
<dbReference type="EMBL" id="CP098747">
    <property type="protein sequence ID" value="USG62760.1"/>
    <property type="molecule type" value="Genomic_DNA"/>
</dbReference>
<evidence type="ECO:0000256" key="2">
    <source>
        <dbReference type="SAM" id="SignalP"/>
    </source>
</evidence>
<sequence>MSGHKGKSGVKGRRGMKILLVGAMLTVAAGFAFAAEKNTTDVEDFVFGRAEALLVAFNNTIISLSVDTERTAIDIAALTQRVGQLELKLAEMEKQLAAKAGD</sequence>
<feature type="signal peptide" evidence="2">
    <location>
        <begin position="1"/>
        <end position="34"/>
    </location>
</feature>
<feature type="chain" id="PRO_5047508673" evidence="2">
    <location>
        <begin position="35"/>
        <end position="102"/>
    </location>
</feature>
<accession>A0ABY4W6G5</accession>
<keyword evidence="4" id="KW-1185">Reference proteome</keyword>
<gene>
    <name evidence="3" type="ORF">NBZ79_07185</name>
</gene>